<dbReference type="Proteomes" id="UP000226431">
    <property type="component" value="Unassembled WGS sequence"/>
</dbReference>
<organism evidence="1 2">
    <name type="scientific">Ophiocordyceps camponoti-rufipedis</name>
    <dbReference type="NCBI Taxonomy" id="2004952"/>
    <lineage>
        <taxon>Eukaryota</taxon>
        <taxon>Fungi</taxon>
        <taxon>Dikarya</taxon>
        <taxon>Ascomycota</taxon>
        <taxon>Pezizomycotina</taxon>
        <taxon>Sordariomycetes</taxon>
        <taxon>Hypocreomycetidae</taxon>
        <taxon>Hypocreales</taxon>
        <taxon>Ophiocordycipitaceae</taxon>
        <taxon>Ophiocordyceps</taxon>
    </lineage>
</organism>
<dbReference type="AlphaFoldDB" id="A0A2C5YGI0"/>
<name>A0A2C5YGI0_9HYPO</name>
<proteinExistence type="predicted"/>
<comment type="caution">
    <text evidence="1">The sequence shown here is derived from an EMBL/GenBank/DDBJ whole genome shotgun (WGS) entry which is preliminary data.</text>
</comment>
<keyword evidence="2" id="KW-1185">Reference proteome</keyword>
<sequence>MLRYFRQILHGCGFCLSAEYLVLSPDPVQGLSLFESLFAGARDLPPPASCWIAASLNFNLITSPQPESLCNAFARDNLAVQRLHVVAPAHPHAELLMFSFRTYSDLRIEHACIFESHKDASMSSDQELLPRISSYFLVALHSCLIIASSETLHCFIRSPPS</sequence>
<dbReference type="EMBL" id="NJES01000130">
    <property type="protein sequence ID" value="PHH77178.1"/>
    <property type="molecule type" value="Genomic_DNA"/>
</dbReference>
<protein>
    <submittedName>
        <fullName evidence="1">Uncharacterized protein</fullName>
    </submittedName>
</protein>
<gene>
    <name evidence="1" type="ORF">CDD80_867</name>
</gene>
<evidence type="ECO:0000313" key="1">
    <source>
        <dbReference type="EMBL" id="PHH77178.1"/>
    </source>
</evidence>
<evidence type="ECO:0000313" key="2">
    <source>
        <dbReference type="Proteomes" id="UP000226431"/>
    </source>
</evidence>
<reference evidence="1 2" key="1">
    <citation type="submission" date="2017-06" db="EMBL/GenBank/DDBJ databases">
        <title>Ant-infecting Ophiocordyceps genomes reveal a high diversity of potential behavioral manipulation genes and a possible major role for enterotoxins.</title>
        <authorList>
            <person name="De Bekker C."/>
            <person name="Evans H.C."/>
            <person name="Brachmann A."/>
            <person name="Hughes D.P."/>
        </authorList>
    </citation>
    <scope>NUCLEOTIDE SEQUENCE [LARGE SCALE GENOMIC DNA]</scope>
    <source>
        <strain evidence="1 2">Map16</strain>
    </source>
</reference>
<accession>A0A2C5YGI0</accession>